<evidence type="ECO:0000313" key="5">
    <source>
        <dbReference type="EMBL" id="MBB2956112.1"/>
    </source>
</evidence>
<protein>
    <submittedName>
        <fullName evidence="5">Molybdopterin-guanine dinucleotide biosynthesis protein A</fullName>
    </submittedName>
</protein>
<keyword evidence="1" id="KW-0808">Transferase</keyword>
<dbReference type="RefSeq" id="WP_183622506.1">
    <property type="nucleotide sequence ID" value="NZ_JACHWJ010000001.1"/>
</dbReference>
<sequence length="344" mass="35829">MEARAVTQPTRGTGAEGEFDAVILAGGRGSRLGGASKGDLEVGGRRLVDIAVSAAREAGAARIVVVGPVTVDAPTVVVREEPPFGGPAAGLAAALPRVAAQRVLVLACDLPRAAELVALLLGNGGQRREGRHESARDRADRPGADGRVVVDGDGRTQWLAGLYRTQAIRDAVATWGQANVDGLPVRRLLEPLDLAPLRDEEGASADIDTPEQLATARERATQTGDVGLEPRAAHAPNEDPDVAANEEGPSAMTEKPKHLPPEALDEWLAEAKRVLEIDDDLDIGALLDVAKEVAHSVARPAAPLTTFALGVALGRQSTASDSPEVFARLAELVTARAHAWEVGA</sequence>
<reference evidence="5 6" key="1">
    <citation type="submission" date="2020-08" db="EMBL/GenBank/DDBJ databases">
        <title>Sequencing the genomes of 1000 actinobacteria strains.</title>
        <authorList>
            <person name="Klenk H.-P."/>
        </authorList>
    </citation>
    <scope>NUCLEOTIDE SEQUENCE [LARGE SCALE GENOMIC DNA]</scope>
    <source>
        <strain evidence="5 6">DSM 20419</strain>
    </source>
</reference>
<dbReference type="InterPro" id="IPR029044">
    <property type="entry name" value="Nucleotide-diphossugar_trans"/>
</dbReference>
<dbReference type="Pfam" id="PF12804">
    <property type="entry name" value="NTP_transf_3"/>
    <property type="match status" value="1"/>
</dbReference>
<accession>A0A7W4ULP4</accession>
<dbReference type="Gene3D" id="3.90.550.10">
    <property type="entry name" value="Spore Coat Polysaccharide Biosynthesis Protein SpsA, Chain A"/>
    <property type="match status" value="1"/>
</dbReference>
<dbReference type="Proteomes" id="UP000545286">
    <property type="component" value="Unassembled WGS sequence"/>
</dbReference>
<evidence type="ECO:0000313" key="6">
    <source>
        <dbReference type="Proteomes" id="UP000545286"/>
    </source>
</evidence>
<proteinExistence type="predicted"/>
<name>A0A7W4ULP4_9MICO</name>
<evidence type="ECO:0000259" key="3">
    <source>
        <dbReference type="Pfam" id="PF12804"/>
    </source>
</evidence>
<dbReference type="PANTHER" id="PTHR19136:SF81">
    <property type="entry name" value="MOLYBDENUM COFACTOR GUANYLYLTRANSFERASE"/>
    <property type="match status" value="1"/>
</dbReference>
<evidence type="ECO:0000256" key="2">
    <source>
        <dbReference type="SAM" id="MobiDB-lite"/>
    </source>
</evidence>
<dbReference type="PANTHER" id="PTHR19136">
    <property type="entry name" value="MOLYBDENUM COFACTOR GUANYLYLTRANSFERASE"/>
    <property type="match status" value="1"/>
</dbReference>
<dbReference type="InterPro" id="IPR045598">
    <property type="entry name" value="DUF6457"/>
</dbReference>
<dbReference type="EMBL" id="JACHWJ010000001">
    <property type="protein sequence ID" value="MBB2956112.1"/>
    <property type="molecule type" value="Genomic_DNA"/>
</dbReference>
<dbReference type="InterPro" id="IPR025877">
    <property type="entry name" value="MobA-like_NTP_Trfase"/>
</dbReference>
<feature type="domain" description="DUF6457" evidence="4">
    <location>
        <begin position="260"/>
        <end position="340"/>
    </location>
</feature>
<evidence type="ECO:0000256" key="1">
    <source>
        <dbReference type="ARBA" id="ARBA00022679"/>
    </source>
</evidence>
<evidence type="ECO:0000259" key="4">
    <source>
        <dbReference type="Pfam" id="PF20058"/>
    </source>
</evidence>
<dbReference type="GO" id="GO:0016779">
    <property type="term" value="F:nucleotidyltransferase activity"/>
    <property type="evidence" value="ECO:0007669"/>
    <property type="project" value="TreeGrafter"/>
</dbReference>
<feature type="region of interest" description="Disordered" evidence="2">
    <location>
        <begin position="216"/>
        <end position="258"/>
    </location>
</feature>
<organism evidence="5 6">
    <name type="scientific">Pseudoclavibacter helvolus</name>
    <dbReference type="NCBI Taxonomy" id="255205"/>
    <lineage>
        <taxon>Bacteria</taxon>
        <taxon>Bacillati</taxon>
        <taxon>Actinomycetota</taxon>
        <taxon>Actinomycetes</taxon>
        <taxon>Micrococcales</taxon>
        <taxon>Microbacteriaceae</taxon>
        <taxon>Pseudoclavibacter</taxon>
    </lineage>
</organism>
<feature type="region of interest" description="Disordered" evidence="2">
    <location>
        <begin position="127"/>
        <end position="149"/>
    </location>
</feature>
<dbReference type="AlphaFoldDB" id="A0A7W4ULP4"/>
<feature type="domain" description="MobA-like NTP transferase" evidence="3">
    <location>
        <begin position="21"/>
        <end position="175"/>
    </location>
</feature>
<keyword evidence="6" id="KW-1185">Reference proteome</keyword>
<gene>
    <name evidence="5" type="ORF">FHX72_000224</name>
</gene>
<dbReference type="Pfam" id="PF20058">
    <property type="entry name" value="DUF6457"/>
    <property type="match status" value="1"/>
</dbReference>
<dbReference type="SUPFAM" id="SSF53448">
    <property type="entry name" value="Nucleotide-diphospho-sugar transferases"/>
    <property type="match status" value="1"/>
</dbReference>
<comment type="caution">
    <text evidence="5">The sequence shown here is derived from an EMBL/GenBank/DDBJ whole genome shotgun (WGS) entry which is preliminary data.</text>
</comment>